<evidence type="ECO:0000313" key="12">
    <source>
        <dbReference type="Proteomes" id="UP000002058"/>
    </source>
</evidence>
<feature type="region of interest" description="Disordered" evidence="8">
    <location>
        <begin position="135"/>
        <end position="239"/>
    </location>
</feature>
<keyword evidence="3" id="KW-0813">Transport</keyword>
<feature type="region of interest" description="Disordered" evidence="8">
    <location>
        <begin position="262"/>
        <end position="284"/>
    </location>
</feature>
<dbReference type="InterPro" id="IPR044880">
    <property type="entry name" value="NCX_ion-bd_dom_sf"/>
</dbReference>
<proteinExistence type="inferred from homology"/>
<dbReference type="Pfam" id="PF01699">
    <property type="entry name" value="Na_Ca_ex"/>
    <property type="match status" value="1"/>
</dbReference>
<evidence type="ECO:0000256" key="3">
    <source>
        <dbReference type="ARBA" id="ARBA00022448"/>
    </source>
</evidence>
<dbReference type="FunFam" id="1.20.1420.30:FF:000011">
    <property type="entry name" value="Vacuolar calcium ion transporter"/>
    <property type="match status" value="1"/>
</dbReference>
<keyword evidence="5 9" id="KW-1133">Transmembrane helix</keyword>
<organism evidence="11 12">
    <name type="scientific">Uncinocarpus reesii (strain UAMH 1704)</name>
    <dbReference type="NCBI Taxonomy" id="336963"/>
    <lineage>
        <taxon>Eukaryota</taxon>
        <taxon>Fungi</taxon>
        <taxon>Dikarya</taxon>
        <taxon>Ascomycota</taxon>
        <taxon>Pezizomycotina</taxon>
        <taxon>Eurotiomycetes</taxon>
        <taxon>Eurotiomycetidae</taxon>
        <taxon>Onygenales</taxon>
        <taxon>Onygenaceae</taxon>
        <taxon>Uncinocarpus</taxon>
    </lineage>
</organism>
<dbReference type="GO" id="GO:0000329">
    <property type="term" value="C:fungal-type vacuole membrane"/>
    <property type="evidence" value="ECO:0007669"/>
    <property type="project" value="TreeGrafter"/>
</dbReference>
<feature type="compositionally biased region" description="Low complexity" evidence="8">
    <location>
        <begin position="135"/>
        <end position="144"/>
    </location>
</feature>
<dbReference type="OMA" id="HSYIYES"/>
<keyword evidence="6" id="KW-0406">Ion transport</keyword>
<dbReference type="eggNOG" id="KOG1397">
    <property type="taxonomic scope" value="Eukaryota"/>
</dbReference>
<evidence type="ECO:0000256" key="9">
    <source>
        <dbReference type="SAM" id="Phobius"/>
    </source>
</evidence>
<accession>C4JZH2</accession>
<feature type="transmembrane region" description="Helical" evidence="9">
    <location>
        <begin position="404"/>
        <end position="429"/>
    </location>
</feature>
<comment type="similarity">
    <text evidence="2">Belongs to the Ca(2+):cation antiporter (CaCA) (TC 2.A.19) family.</text>
</comment>
<feature type="compositionally biased region" description="Basic residues" evidence="8">
    <location>
        <begin position="86"/>
        <end position="100"/>
    </location>
</feature>
<keyword evidence="7 9" id="KW-0472">Membrane</keyword>
<dbReference type="VEuPathDB" id="FungiDB:UREG_07573"/>
<dbReference type="PANTHER" id="PTHR31503">
    <property type="entry name" value="VACUOLAR CALCIUM ION TRANSPORTER"/>
    <property type="match status" value="1"/>
</dbReference>
<dbReference type="InterPro" id="IPR004837">
    <property type="entry name" value="NaCa_Exmemb"/>
</dbReference>
<dbReference type="KEGG" id="ure:UREG_07573"/>
<feature type="transmembrane region" description="Helical" evidence="9">
    <location>
        <begin position="465"/>
        <end position="485"/>
    </location>
</feature>
<dbReference type="OrthoDB" id="1699231at2759"/>
<dbReference type="HOGENOM" id="CLU_008721_3_2_1"/>
<evidence type="ECO:0000256" key="8">
    <source>
        <dbReference type="SAM" id="MobiDB-lite"/>
    </source>
</evidence>
<dbReference type="InParanoid" id="C4JZH2"/>
<evidence type="ECO:0000256" key="2">
    <source>
        <dbReference type="ARBA" id="ARBA00008170"/>
    </source>
</evidence>
<feature type="transmembrane region" description="Helical" evidence="9">
    <location>
        <begin position="435"/>
        <end position="458"/>
    </location>
</feature>
<feature type="compositionally biased region" description="Polar residues" evidence="8">
    <location>
        <begin position="101"/>
        <end position="114"/>
    </location>
</feature>
<evidence type="ECO:0000313" key="11">
    <source>
        <dbReference type="EMBL" id="EEP82708.1"/>
    </source>
</evidence>
<evidence type="ECO:0000256" key="6">
    <source>
        <dbReference type="ARBA" id="ARBA00023065"/>
    </source>
</evidence>
<evidence type="ECO:0000256" key="7">
    <source>
        <dbReference type="ARBA" id="ARBA00023136"/>
    </source>
</evidence>
<reference evidence="12" key="1">
    <citation type="journal article" date="2009" name="Genome Res.">
        <title>Comparative genomic analyses of the human fungal pathogens Coccidioides and their relatives.</title>
        <authorList>
            <person name="Sharpton T.J."/>
            <person name="Stajich J.E."/>
            <person name="Rounsley S.D."/>
            <person name="Gardner M.J."/>
            <person name="Wortman J.R."/>
            <person name="Jordar V.S."/>
            <person name="Maiti R."/>
            <person name="Kodira C.D."/>
            <person name="Neafsey D.E."/>
            <person name="Zeng Q."/>
            <person name="Hung C.-Y."/>
            <person name="McMahan C."/>
            <person name="Muszewska A."/>
            <person name="Grynberg M."/>
            <person name="Mandel M.A."/>
            <person name="Kellner E.M."/>
            <person name="Barker B.M."/>
            <person name="Galgiani J.N."/>
            <person name="Orbach M.J."/>
            <person name="Kirkland T.N."/>
            <person name="Cole G.T."/>
            <person name="Henn M.R."/>
            <person name="Birren B.W."/>
            <person name="Taylor J.W."/>
        </authorList>
    </citation>
    <scope>NUCLEOTIDE SEQUENCE [LARGE SCALE GENOMIC DNA]</scope>
    <source>
        <strain evidence="12">UAMH 1704</strain>
    </source>
</reference>
<dbReference type="Gene3D" id="1.20.1420.30">
    <property type="entry name" value="NCX, central ion-binding region"/>
    <property type="match status" value="1"/>
</dbReference>
<dbReference type="AlphaFoldDB" id="C4JZH2"/>
<sequence>MQAANKAVVQVSRGTSVILLLVYILYLLFQLKSHAYIYESTPQHKIDEESHPGVLAEILNSSSSSESSSSDDNDSDSSSGSQTTAKRIRKAIRKRRHRKSSAGSKDSQISPSAQESDRVSFPSRQTVPLSLLKHSSLSSKKSLSPKAFCGEDEANQEETGGRFGRHPGVTTHDFESGPSPEASHETGKRQREKNLRISRRDRKECGLRAPAELQSQHSELSGRRVEFTSPSNAEQSPKRPFTLRGISRERLSIPRFIPTLQFGSNNIGETQQRPSISRNGNQPILRRTTSLPDRLYNSSHYTPTIPSVQPLPHLMPIILPQESDTDSETDKKQHISRTASIILLLVSTGLVAVCAEFLVESIDYLVKNTGISQAFIGLIILPIVGNAAEHVTAVSMASKNKMDLAIGVALGSSIQIAIFVTPIIVLLGWCLHTDMSLYFSLFETVSLFASAFIANYLMLDGRTNYLEGALLISAYVIIAVAAFFYPSCSNLSDADPKLC</sequence>
<gene>
    <name evidence="11" type="ORF">UREG_07573</name>
</gene>
<name>C4JZH2_UNCRE</name>
<protein>
    <recommendedName>
        <fullName evidence="10">Sodium/calcium exchanger membrane region domain-containing protein</fullName>
    </recommendedName>
</protein>
<dbReference type="GeneID" id="8437824"/>
<feature type="transmembrane region" description="Helical" evidence="9">
    <location>
        <begin position="12"/>
        <end position="29"/>
    </location>
</feature>
<evidence type="ECO:0000256" key="5">
    <source>
        <dbReference type="ARBA" id="ARBA00022989"/>
    </source>
</evidence>
<dbReference type="GO" id="GO:0012505">
    <property type="term" value="C:endomembrane system"/>
    <property type="evidence" value="ECO:0007669"/>
    <property type="project" value="UniProtKB-SubCell"/>
</dbReference>
<feature type="domain" description="Sodium/calcium exchanger membrane region" evidence="10">
    <location>
        <begin position="340"/>
        <end position="483"/>
    </location>
</feature>
<dbReference type="PANTHER" id="PTHR31503:SF18">
    <property type="entry name" value="CA(2+)_H(+) EXCHANGER, PUTATIVE (EUROFUNG)-RELATED"/>
    <property type="match status" value="1"/>
</dbReference>
<dbReference type="Proteomes" id="UP000002058">
    <property type="component" value="Unassembled WGS sequence"/>
</dbReference>
<feature type="compositionally biased region" description="Basic and acidic residues" evidence="8">
    <location>
        <begin position="182"/>
        <end position="195"/>
    </location>
</feature>
<keyword evidence="4 9" id="KW-0812">Transmembrane</keyword>
<feature type="transmembrane region" description="Helical" evidence="9">
    <location>
        <begin position="371"/>
        <end position="392"/>
    </location>
</feature>
<evidence type="ECO:0000259" key="10">
    <source>
        <dbReference type="Pfam" id="PF01699"/>
    </source>
</evidence>
<dbReference type="GO" id="GO:0015369">
    <property type="term" value="F:calcium:proton antiporter activity"/>
    <property type="evidence" value="ECO:0007669"/>
    <property type="project" value="UniProtKB-ARBA"/>
</dbReference>
<dbReference type="InterPro" id="IPR004713">
    <property type="entry name" value="CaH_exchang"/>
</dbReference>
<feature type="transmembrane region" description="Helical" evidence="9">
    <location>
        <begin position="341"/>
        <end position="359"/>
    </location>
</feature>
<dbReference type="EMBL" id="CH476619">
    <property type="protein sequence ID" value="EEP82708.1"/>
    <property type="molecule type" value="Genomic_DNA"/>
</dbReference>
<dbReference type="RefSeq" id="XP_002582800.1">
    <property type="nucleotide sequence ID" value="XM_002582754.1"/>
</dbReference>
<comment type="subcellular location">
    <subcellularLocation>
        <location evidence="1">Endomembrane system</location>
        <topology evidence="1">Multi-pass membrane protein</topology>
    </subcellularLocation>
</comment>
<dbReference type="GO" id="GO:0006874">
    <property type="term" value="P:intracellular calcium ion homeostasis"/>
    <property type="evidence" value="ECO:0007669"/>
    <property type="project" value="TreeGrafter"/>
</dbReference>
<keyword evidence="12" id="KW-1185">Reference proteome</keyword>
<evidence type="ECO:0000256" key="4">
    <source>
        <dbReference type="ARBA" id="ARBA00022692"/>
    </source>
</evidence>
<evidence type="ECO:0000256" key="1">
    <source>
        <dbReference type="ARBA" id="ARBA00004127"/>
    </source>
</evidence>
<feature type="region of interest" description="Disordered" evidence="8">
    <location>
        <begin position="60"/>
        <end position="123"/>
    </location>
</feature>